<dbReference type="EMBL" id="JAGGKS010000003">
    <property type="protein sequence ID" value="MBP1925373.1"/>
    <property type="molecule type" value="Genomic_DNA"/>
</dbReference>
<feature type="chain" id="PRO_5047526657" evidence="2">
    <location>
        <begin position="28"/>
        <end position="60"/>
    </location>
</feature>
<feature type="signal peptide" evidence="2">
    <location>
        <begin position="1"/>
        <end position="27"/>
    </location>
</feature>
<protein>
    <submittedName>
        <fullName evidence="3">Uncharacterized protein</fullName>
    </submittedName>
</protein>
<evidence type="ECO:0000313" key="4">
    <source>
        <dbReference type="Proteomes" id="UP001519342"/>
    </source>
</evidence>
<feature type="compositionally biased region" description="Low complexity" evidence="1">
    <location>
        <begin position="46"/>
        <end position="60"/>
    </location>
</feature>
<gene>
    <name evidence="3" type="ORF">J2Z76_001232</name>
</gene>
<reference evidence="3 4" key="1">
    <citation type="submission" date="2021-03" db="EMBL/GenBank/DDBJ databases">
        <title>Genomic Encyclopedia of Type Strains, Phase IV (KMG-IV): sequencing the most valuable type-strain genomes for metagenomic binning, comparative biology and taxonomic classification.</title>
        <authorList>
            <person name="Goeker M."/>
        </authorList>
    </citation>
    <scope>NUCLEOTIDE SEQUENCE [LARGE SCALE GENOMIC DNA]</scope>
    <source>
        <strain evidence="3 4">DSM 24004</strain>
    </source>
</reference>
<comment type="caution">
    <text evidence="3">The sequence shown here is derived from an EMBL/GenBank/DDBJ whole genome shotgun (WGS) entry which is preliminary data.</text>
</comment>
<feature type="region of interest" description="Disordered" evidence="1">
    <location>
        <begin position="37"/>
        <end position="60"/>
    </location>
</feature>
<organism evidence="3 4">
    <name type="scientific">Sedimentibacter acidaminivorans</name>
    <dbReference type="NCBI Taxonomy" id="913099"/>
    <lineage>
        <taxon>Bacteria</taxon>
        <taxon>Bacillati</taxon>
        <taxon>Bacillota</taxon>
        <taxon>Tissierellia</taxon>
        <taxon>Sedimentibacter</taxon>
    </lineage>
</organism>
<evidence type="ECO:0000256" key="2">
    <source>
        <dbReference type="SAM" id="SignalP"/>
    </source>
</evidence>
<keyword evidence="4" id="KW-1185">Reference proteome</keyword>
<evidence type="ECO:0000313" key="3">
    <source>
        <dbReference type="EMBL" id="MBP1925373.1"/>
    </source>
</evidence>
<dbReference type="Proteomes" id="UP001519342">
    <property type="component" value="Unassembled WGS sequence"/>
</dbReference>
<name>A0ABS4GCF1_9FIRM</name>
<sequence length="60" mass="6394">MKMKMNKSLTTGSLLIGLGLSAAAVYAVAPTIKNLANNKSNKEEISNNNNMDDSSKNSIH</sequence>
<dbReference type="RefSeq" id="WP_209511400.1">
    <property type="nucleotide sequence ID" value="NZ_JAGGKS010000003.1"/>
</dbReference>
<evidence type="ECO:0000256" key="1">
    <source>
        <dbReference type="SAM" id="MobiDB-lite"/>
    </source>
</evidence>
<accession>A0ABS4GCF1</accession>
<proteinExistence type="predicted"/>
<keyword evidence="2" id="KW-0732">Signal</keyword>